<protein>
    <submittedName>
        <fullName evidence="1">Uncharacterized protein</fullName>
    </submittedName>
</protein>
<evidence type="ECO:0000313" key="1">
    <source>
        <dbReference type="EMBL" id="KAK6335167.1"/>
    </source>
</evidence>
<gene>
    <name evidence="1" type="ORF">TWF718_010603</name>
</gene>
<proteinExistence type="predicted"/>
<dbReference type="InterPro" id="IPR031755">
    <property type="entry name" value="Inhibitor_I66"/>
</dbReference>
<dbReference type="CDD" id="cd23428">
    <property type="entry name" value="beta-trefoil_Ricin_SPI"/>
    <property type="match status" value="1"/>
</dbReference>
<dbReference type="Proteomes" id="UP001313282">
    <property type="component" value="Unassembled WGS sequence"/>
</dbReference>
<name>A0AAN8MM88_9PEZI</name>
<reference evidence="1 2" key="1">
    <citation type="submission" date="2019-10" db="EMBL/GenBank/DDBJ databases">
        <authorList>
            <person name="Palmer J.M."/>
        </authorList>
    </citation>
    <scope>NUCLEOTIDE SEQUENCE [LARGE SCALE GENOMIC DNA]</scope>
    <source>
        <strain evidence="1 2">TWF718</strain>
    </source>
</reference>
<sequence length="141" mass="16048">MSLEPGRYFIQAKSTHYVVGRYYVEDRSLLPKRILSLSQTAGGLPPEWLVEKTGDGTYRMKAQDTYTGVIDQKLYAFLLPEPAPVDWVVKSHPEQGEDVYSIETENGECWTVEYQPESQVRTDSYKTPDKLAVRELTSKPG</sequence>
<accession>A0AAN8MM88</accession>
<organism evidence="1 2">
    <name type="scientific">Orbilia javanica</name>
    <dbReference type="NCBI Taxonomy" id="47235"/>
    <lineage>
        <taxon>Eukaryota</taxon>
        <taxon>Fungi</taxon>
        <taxon>Dikarya</taxon>
        <taxon>Ascomycota</taxon>
        <taxon>Pezizomycotina</taxon>
        <taxon>Orbiliomycetes</taxon>
        <taxon>Orbiliales</taxon>
        <taxon>Orbiliaceae</taxon>
        <taxon>Orbilia</taxon>
    </lineage>
</organism>
<keyword evidence="2" id="KW-1185">Reference proteome</keyword>
<comment type="caution">
    <text evidence="1">The sequence shown here is derived from an EMBL/GenBank/DDBJ whole genome shotgun (WGS) entry which is preliminary data.</text>
</comment>
<dbReference type="EMBL" id="JAVHNR010000008">
    <property type="protein sequence ID" value="KAK6335167.1"/>
    <property type="molecule type" value="Genomic_DNA"/>
</dbReference>
<dbReference type="AlphaFoldDB" id="A0AAN8MM88"/>
<evidence type="ECO:0000313" key="2">
    <source>
        <dbReference type="Proteomes" id="UP001313282"/>
    </source>
</evidence>
<dbReference type="GO" id="GO:0004867">
    <property type="term" value="F:serine-type endopeptidase inhibitor activity"/>
    <property type="evidence" value="ECO:0007669"/>
    <property type="project" value="InterPro"/>
</dbReference>
<dbReference type="Gene3D" id="2.80.10.50">
    <property type="match status" value="1"/>
</dbReference>
<dbReference type="Pfam" id="PF16850">
    <property type="entry name" value="Inhibitor_I66"/>
    <property type="match status" value="1"/>
</dbReference>